<dbReference type="GO" id="GO:0004812">
    <property type="term" value="F:aminoacyl-tRNA ligase activity"/>
    <property type="evidence" value="ECO:0007669"/>
    <property type="project" value="UniProtKB-KW"/>
</dbReference>
<sequence length="40" mass="4848">MKPEQKEKLKIWVKKLGFWGFMFFLVKGLVWLAIGYFIVK</sequence>
<keyword evidence="1" id="KW-0812">Transmembrane</keyword>
<evidence type="ECO:0000313" key="2">
    <source>
        <dbReference type="EMBL" id="TCC89242.1"/>
    </source>
</evidence>
<keyword evidence="1" id="KW-0472">Membrane</keyword>
<keyword evidence="2" id="KW-0436">Ligase</keyword>
<keyword evidence="2" id="KW-0030">Aminoacyl-tRNA synthetase</keyword>
<organism evidence="2 3">
    <name type="scientific">Pedobacter frigiditerrae</name>
    <dbReference type="NCBI Taxonomy" id="2530452"/>
    <lineage>
        <taxon>Bacteria</taxon>
        <taxon>Pseudomonadati</taxon>
        <taxon>Bacteroidota</taxon>
        <taxon>Sphingobacteriia</taxon>
        <taxon>Sphingobacteriales</taxon>
        <taxon>Sphingobacteriaceae</taxon>
        <taxon>Pedobacter</taxon>
    </lineage>
</organism>
<name>A0A4R0MSP5_9SPHI</name>
<dbReference type="EMBL" id="SJSK01000004">
    <property type="protein sequence ID" value="TCC89242.1"/>
    <property type="molecule type" value="Genomic_DNA"/>
</dbReference>
<dbReference type="AlphaFoldDB" id="A0A4R0MSP5"/>
<comment type="caution">
    <text evidence="2">The sequence shown here is derived from an EMBL/GenBank/DDBJ whole genome shotgun (WGS) entry which is preliminary data.</text>
</comment>
<feature type="transmembrane region" description="Helical" evidence="1">
    <location>
        <begin position="16"/>
        <end position="39"/>
    </location>
</feature>
<dbReference type="OrthoDB" id="1265103at2"/>
<accession>A0A4R0MSP5</accession>
<proteinExistence type="predicted"/>
<evidence type="ECO:0000256" key="1">
    <source>
        <dbReference type="SAM" id="Phobius"/>
    </source>
</evidence>
<keyword evidence="1" id="KW-1133">Transmembrane helix</keyword>
<protein>
    <submittedName>
        <fullName evidence="2">Alanyl-tRNA synthetase</fullName>
    </submittedName>
</protein>
<evidence type="ECO:0000313" key="3">
    <source>
        <dbReference type="Proteomes" id="UP000292884"/>
    </source>
</evidence>
<keyword evidence="3" id="KW-1185">Reference proteome</keyword>
<gene>
    <name evidence="2" type="ORF">EZ428_16225</name>
</gene>
<dbReference type="Proteomes" id="UP000292884">
    <property type="component" value="Unassembled WGS sequence"/>
</dbReference>
<reference evidence="2 3" key="1">
    <citation type="submission" date="2019-02" db="EMBL/GenBank/DDBJ databases">
        <title>Pedobacter sp. RP-1-13 sp. nov., isolated from Arctic soil.</title>
        <authorList>
            <person name="Dahal R.H."/>
        </authorList>
    </citation>
    <scope>NUCLEOTIDE SEQUENCE [LARGE SCALE GENOMIC DNA]</scope>
    <source>
        <strain evidence="2 3">RP-1-13</strain>
    </source>
</reference>